<reference evidence="13" key="1">
    <citation type="submission" date="2020-10" db="EMBL/GenBank/DDBJ databases">
        <title>Connecting structure to function with the recovery of over 1000 high-quality activated sludge metagenome-assembled genomes encoding full-length rRNA genes using long-read sequencing.</title>
        <authorList>
            <person name="Singleton C.M."/>
            <person name="Petriglieri F."/>
            <person name="Kristensen J.M."/>
            <person name="Kirkegaard R.H."/>
            <person name="Michaelsen T.Y."/>
            <person name="Andersen M.H."/>
            <person name="Karst S.M."/>
            <person name="Dueholm M.S."/>
            <person name="Nielsen P.H."/>
            <person name="Albertsen M."/>
        </authorList>
    </citation>
    <scope>NUCLEOTIDE SEQUENCE</scope>
    <source>
        <strain evidence="13">Skiv_18-Q3-R9-52_MAXAC.067</strain>
    </source>
</reference>
<dbReference type="SMART" id="SM00388">
    <property type="entry name" value="HisKA"/>
    <property type="match status" value="1"/>
</dbReference>
<name>A0A9D7SIC9_9BACT</name>
<evidence type="ECO:0000256" key="9">
    <source>
        <dbReference type="SAM" id="Phobius"/>
    </source>
</evidence>
<dbReference type="AlphaFoldDB" id="A0A9D7SIC9"/>
<feature type="modified residue" description="4-aspartylphosphate" evidence="8">
    <location>
        <position position="776"/>
    </location>
</feature>
<dbReference type="NCBIfam" id="TIGR00229">
    <property type="entry name" value="sensory_box"/>
    <property type="match status" value="1"/>
</dbReference>
<evidence type="ECO:0000256" key="6">
    <source>
        <dbReference type="ARBA" id="ARBA00022989"/>
    </source>
</evidence>
<proteinExistence type="predicted"/>
<dbReference type="SMART" id="SM00091">
    <property type="entry name" value="PAS"/>
    <property type="match status" value="1"/>
</dbReference>
<dbReference type="InterPro" id="IPR042240">
    <property type="entry name" value="CHASE_sf"/>
</dbReference>
<gene>
    <name evidence="13" type="ORF">IPP58_11410</name>
</gene>
<accession>A0A9D7SIC9</accession>
<dbReference type="SUPFAM" id="SSF52172">
    <property type="entry name" value="CheY-like"/>
    <property type="match status" value="1"/>
</dbReference>
<feature type="transmembrane region" description="Helical" evidence="9">
    <location>
        <begin position="23"/>
        <end position="43"/>
    </location>
</feature>
<organism evidence="13 14">
    <name type="scientific">Candidatus Geothrix skivensis</name>
    <dbReference type="NCBI Taxonomy" id="2954439"/>
    <lineage>
        <taxon>Bacteria</taxon>
        <taxon>Pseudomonadati</taxon>
        <taxon>Acidobacteriota</taxon>
        <taxon>Holophagae</taxon>
        <taxon>Holophagales</taxon>
        <taxon>Holophagaceae</taxon>
        <taxon>Geothrix</taxon>
    </lineage>
</organism>
<dbReference type="GO" id="GO:0000155">
    <property type="term" value="F:phosphorelay sensor kinase activity"/>
    <property type="evidence" value="ECO:0007669"/>
    <property type="project" value="InterPro"/>
</dbReference>
<evidence type="ECO:0000256" key="5">
    <source>
        <dbReference type="ARBA" id="ARBA00022692"/>
    </source>
</evidence>
<feature type="domain" description="PAS" evidence="12">
    <location>
        <begin position="357"/>
        <end position="404"/>
    </location>
</feature>
<dbReference type="PROSITE" id="PS50112">
    <property type="entry name" value="PAS"/>
    <property type="match status" value="1"/>
</dbReference>
<dbReference type="InterPro" id="IPR005467">
    <property type="entry name" value="His_kinase_dom"/>
</dbReference>
<evidence type="ECO:0000256" key="7">
    <source>
        <dbReference type="ARBA" id="ARBA00023136"/>
    </source>
</evidence>
<dbReference type="Gene3D" id="3.30.450.20">
    <property type="entry name" value="PAS domain"/>
    <property type="match status" value="1"/>
</dbReference>
<dbReference type="CDD" id="cd00130">
    <property type="entry name" value="PAS"/>
    <property type="match status" value="1"/>
</dbReference>
<evidence type="ECO:0000313" key="13">
    <source>
        <dbReference type="EMBL" id="MBK9797084.1"/>
    </source>
</evidence>
<dbReference type="InterPro" id="IPR035965">
    <property type="entry name" value="PAS-like_dom_sf"/>
</dbReference>
<feature type="domain" description="Response regulatory" evidence="11">
    <location>
        <begin position="725"/>
        <end position="837"/>
    </location>
</feature>
<evidence type="ECO:0000313" key="14">
    <source>
        <dbReference type="Proteomes" id="UP000886657"/>
    </source>
</evidence>
<dbReference type="Proteomes" id="UP000886657">
    <property type="component" value="Unassembled WGS sequence"/>
</dbReference>
<dbReference type="InterPro" id="IPR003594">
    <property type="entry name" value="HATPase_dom"/>
</dbReference>
<keyword evidence="6 9" id="KW-1133">Transmembrane helix</keyword>
<evidence type="ECO:0000259" key="11">
    <source>
        <dbReference type="PROSITE" id="PS50110"/>
    </source>
</evidence>
<dbReference type="EC" id="2.7.13.3" evidence="3"/>
<evidence type="ECO:0000259" key="10">
    <source>
        <dbReference type="PROSITE" id="PS50109"/>
    </source>
</evidence>
<dbReference type="SUPFAM" id="SSF47384">
    <property type="entry name" value="Homodimeric domain of signal transducing histidine kinase"/>
    <property type="match status" value="1"/>
</dbReference>
<feature type="transmembrane region" description="Helical" evidence="9">
    <location>
        <begin position="300"/>
        <end position="321"/>
    </location>
</feature>
<dbReference type="Gene3D" id="3.40.50.2300">
    <property type="match status" value="1"/>
</dbReference>
<dbReference type="InterPro" id="IPR013655">
    <property type="entry name" value="PAS_fold_3"/>
</dbReference>
<comment type="catalytic activity">
    <reaction evidence="1">
        <text>ATP + protein L-histidine = ADP + protein N-phospho-L-histidine.</text>
        <dbReference type="EC" id="2.7.13.3"/>
    </reaction>
</comment>
<keyword evidence="4 8" id="KW-0597">Phosphoprotein</keyword>
<dbReference type="EMBL" id="JADKIO010000008">
    <property type="protein sequence ID" value="MBK9797084.1"/>
    <property type="molecule type" value="Genomic_DNA"/>
</dbReference>
<dbReference type="Pfam" id="PF03924">
    <property type="entry name" value="CHASE"/>
    <property type="match status" value="1"/>
</dbReference>
<evidence type="ECO:0000256" key="3">
    <source>
        <dbReference type="ARBA" id="ARBA00012438"/>
    </source>
</evidence>
<dbReference type="InterPro" id="IPR006189">
    <property type="entry name" value="CHASE_dom"/>
</dbReference>
<comment type="caution">
    <text evidence="13">The sequence shown here is derived from an EMBL/GenBank/DDBJ whole genome shotgun (WGS) entry which is preliminary data.</text>
</comment>
<dbReference type="SUPFAM" id="SSF55785">
    <property type="entry name" value="PYP-like sensor domain (PAS domain)"/>
    <property type="match status" value="1"/>
</dbReference>
<evidence type="ECO:0000259" key="12">
    <source>
        <dbReference type="PROSITE" id="PS50112"/>
    </source>
</evidence>
<protein>
    <recommendedName>
        <fullName evidence="3">histidine kinase</fullName>
        <ecNumber evidence="3">2.7.13.3</ecNumber>
    </recommendedName>
</protein>
<dbReference type="InterPro" id="IPR003661">
    <property type="entry name" value="HisK_dim/P_dom"/>
</dbReference>
<feature type="domain" description="Histidine kinase" evidence="10">
    <location>
        <begin position="478"/>
        <end position="703"/>
    </location>
</feature>
<dbReference type="Gene3D" id="3.30.565.10">
    <property type="entry name" value="Histidine kinase-like ATPase, C-terminal domain"/>
    <property type="match status" value="1"/>
</dbReference>
<dbReference type="InterPro" id="IPR004358">
    <property type="entry name" value="Sig_transdc_His_kin-like_C"/>
</dbReference>
<keyword evidence="5 9" id="KW-0812">Transmembrane</keyword>
<dbReference type="InterPro" id="IPR000014">
    <property type="entry name" value="PAS"/>
</dbReference>
<dbReference type="SMART" id="SM00448">
    <property type="entry name" value="REC"/>
    <property type="match status" value="1"/>
</dbReference>
<dbReference type="SUPFAM" id="SSF55874">
    <property type="entry name" value="ATPase domain of HSP90 chaperone/DNA topoisomerase II/histidine kinase"/>
    <property type="match status" value="1"/>
</dbReference>
<evidence type="ECO:0000256" key="8">
    <source>
        <dbReference type="PROSITE-ProRule" id="PRU00169"/>
    </source>
</evidence>
<dbReference type="SMART" id="SM01079">
    <property type="entry name" value="CHASE"/>
    <property type="match status" value="1"/>
</dbReference>
<evidence type="ECO:0000256" key="1">
    <source>
        <dbReference type="ARBA" id="ARBA00000085"/>
    </source>
</evidence>
<dbReference type="InterPro" id="IPR036097">
    <property type="entry name" value="HisK_dim/P_sf"/>
</dbReference>
<dbReference type="SMART" id="SM00387">
    <property type="entry name" value="HATPase_c"/>
    <property type="match status" value="1"/>
</dbReference>
<dbReference type="Gene3D" id="3.30.450.350">
    <property type="entry name" value="CHASE domain"/>
    <property type="match status" value="1"/>
</dbReference>
<dbReference type="PANTHER" id="PTHR43065:SF42">
    <property type="entry name" value="TWO-COMPONENT SENSOR PPRA"/>
    <property type="match status" value="1"/>
</dbReference>
<dbReference type="PROSITE" id="PS50110">
    <property type="entry name" value="RESPONSE_REGULATORY"/>
    <property type="match status" value="1"/>
</dbReference>
<dbReference type="GO" id="GO:0016020">
    <property type="term" value="C:membrane"/>
    <property type="evidence" value="ECO:0007669"/>
    <property type="project" value="UniProtKB-SubCell"/>
</dbReference>
<evidence type="ECO:0000256" key="2">
    <source>
        <dbReference type="ARBA" id="ARBA00004370"/>
    </source>
</evidence>
<keyword evidence="7 9" id="KW-0472">Membrane</keyword>
<dbReference type="PANTHER" id="PTHR43065">
    <property type="entry name" value="SENSOR HISTIDINE KINASE"/>
    <property type="match status" value="1"/>
</dbReference>
<dbReference type="Gene3D" id="1.10.287.130">
    <property type="match status" value="1"/>
</dbReference>
<dbReference type="Pfam" id="PF00512">
    <property type="entry name" value="HisKA"/>
    <property type="match status" value="1"/>
</dbReference>
<dbReference type="InterPro" id="IPR011006">
    <property type="entry name" value="CheY-like_superfamily"/>
</dbReference>
<evidence type="ECO:0000256" key="4">
    <source>
        <dbReference type="ARBA" id="ARBA00022553"/>
    </source>
</evidence>
<sequence length="838" mass="90985">MPSFRAPAPRAQRGRLSDLLGQAAPWLVLLMGLGGTAWAWRALTLQERGYQSIRLDGAVAQTREAVDHHLRDQARLLTGAQGLVVGRPWLVAEDWRAFVASLNLRQTSPGTRLLGYVSRESFEGHRGATPLLEPEVEAVPLGPKGAGLLGLPAFQQATVKARDTSELAVTGCLRLPGHQGSAIVFVLPVYKDFTVPSDPVARRSEFQGVVFAVADGHDMFRTMFGASPIPELDVEIYDSPACREEGLIYDRDLCQGTLGLTSVVQPDARRIPLLVGGNQWTLVVGFLPPQTGARESRPRIVALGGAVFSLLAFGLTLFLAYSRAKLEALAHRLRESEARFRSVAETASCAILIYSERIEYMNEAGSRLTGYDLEEILGKPILDLVHPLDRDLVASRSQARLRGDSAPLRYEFRLLTKGGETRWIDYAAGTLTMGGRLLALGTAFDVTARVKATEARLKVERKLLEAQKLESLGLLAGGVAHDFNNLLTVIQGNANMAREAPEDPDVIGGCLRNIEDTCRRASDLVRQMLAYSGRGRIQVQDLDLNHLVQEIAQLLSVSIPKTVALRFELAKELPPVSADAAQLQQVVMNLVTNAAEAIGEAPGCITLRSGVQELGETDVMGLQVAESLNPGAFVYLEVADTGSGMDPETQARIFDPFFTTKFTGRGLGLAAMQGIVRGHGGGVEIRSSPGDGTLFRVYFPALSRTLQLSEAVPLLPLPPAPGFGLVLVVDDEPGIRQFARHILEEAGFEVIMAEDGVDAVEQVRAHQQELRLVLLDLTMPRLGGEEALVEMRGMGFRAPVIRWSGYTHQAPRLDSSMAFLRKPFSSEELLTAVRTALG</sequence>
<dbReference type="PROSITE" id="PS50109">
    <property type="entry name" value="HIS_KIN"/>
    <property type="match status" value="1"/>
</dbReference>
<dbReference type="InterPro" id="IPR001789">
    <property type="entry name" value="Sig_transdc_resp-reg_receiver"/>
</dbReference>
<dbReference type="Pfam" id="PF08447">
    <property type="entry name" value="PAS_3"/>
    <property type="match status" value="1"/>
</dbReference>
<dbReference type="PRINTS" id="PR00344">
    <property type="entry name" value="BCTRLSENSOR"/>
</dbReference>
<comment type="subcellular location">
    <subcellularLocation>
        <location evidence="2">Membrane</location>
    </subcellularLocation>
</comment>
<dbReference type="CDD" id="cd00082">
    <property type="entry name" value="HisKA"/>
    <property type="match status" value="1"/>
</dbReference>
<dbReference type="InterPro" id="IPR036890">
    <property type="entry name" value="HATPase_C_sf"/>
</dbReference>
<dbReference type="Pfam" id="PF02518">
    <property type="entry name" value="HATPase_c"/>
    <property type="match status" value="1"/>
</dbReference>
<dbReference type="Pfam" id="PF00072">
    <property type="entry name" value="Response_reg"/>
    <property type="match status" value="1"/>
</dbReference>